<evidence type="ECO:0000256" key="1">
    <source>
        <dbReference type="ARBA" id="ARBA00022741"/>
    </source>
</evidence>
<keyword evidence="2" id="KW-0067">ATP-binding</keyword>
<dbReference type="GO" id="GO:0016887">
    <property type="term" value="F:ATP hydrolysis activity"/>
    <property type="evidence" value="ECO:0007669"/>
    <property type="project" value="InterPro"/>
</dbReference>
<evidence type="ECO:0000256" key="2">
    <source>
        <dbReference type="ARBA" id="ARBA00022840"/>
    </source>
</evidence>
<dbReference type="PROSITE" id="PS50893">
    <property type="entry name" value="ABC_TRANSPORTER_2"/>
    <property type="match status" value="1"/>
</dbReference>
<dbReference type="InterPro" id="IPR017871">
    <property type="entry name" value="ABC_transporter-like_CS"/>
</dbReference>
<dbReference type="Gene3D" id="3.40.50.300">
    <property type="entry name" value="P-loop containing nucleotide triphosphate hydrolases"/>
    <property type="match status" value="1"/>
</dbReference>
<feature type="domain" description="ABC transporter" evidence="3">
    <location>
        <begin position="9"/>
        <end position="241"/>
    </location>
</feature>
<dbReference type="InterPro" id="IPR027417">
    <property type="entry name" value="P-loop_NTPase"/>
</dbReference>
<comment type="caution">
    <text evidence="4">The sequence shown here is derived from an EMBL/GenBank/DDBJ whole genome shotgun (WGS) entry which is preliminary data.</text>
</comment>
<dbReference type="EMBL" id="ANOH01000488">
    <property type="protein sequence ID" value="EMI51739.1"/>
    <property type="molecule type" value="Genomic_DNA"/>
</dbReference>
<dbReference type="SMART" id="SM00382">
    <property type="entry name" value="AAA"/>
    <property type="match status" value="1"/>
</dbReference>
<organism evidence="4 5">
    <name type="scientific">Rhodopirellula sallentina SM41</name>
    <dbReference type="NCBI Taxonomy" id="1263870"/>
    <lineage>
        <taxon>Bacteria</taxon>
        <taxon>Pseudomonadati</taxon>
        <taxon>Planctomycetota</taxon>
        <taxon>Planctomycetia</taxon>
        <taxon>Pirellulales</taxon>
        <taxon>Pirellulaceae</taxon>
        <taxon>Rhodopirellula</taxon>
    </lineage>
</organism>
<dbReference type="PANTHER" id="PTHR43582">
    <property type="entry name" value="LINEARMYCIN RESISTANCE ATP-BINDING PROTEIN LNRL"/>
    <property type="match status" value="1"/>
</dbReference>
<evidence type="ECO:0000313" key="4">
    <source>
        <dbReference type="EMBL" id="EMI51739.1"/>
    </source>
</evidence>
<dbReference type="AlphaFoldDB" id="M5TRS2"/>
<dbReference type="InterPro" id="IPR003439">
    <property type="entry name" value="ABC_transporter-like_ATP-bd"/>
</dbReference>
<dbReference type="PATRIC" id="fig|1263870.3.peg.7235"/>
<gene>
    <name evidence="4" type="ORF">RSSM_06822</name>
</gene>
<protein>
    <submittedName>
        <fullName evidence="4">ABC-type multidrug transport system, ATPase component</fullName>
    </submittedName>
</protein>
<sequence length="320" mass="35005">MNELRKSYAREGGVWPFGGSRQSRHVALDGVSFELRQGERLAYLGPNGAGKTTMIRCLSGRTRPDSGKIELLGRPVDRSSARETLGLVPQEIALYADLTTRENLTAFGRFHGLRGSELRKSVQWALQWTGLKDRGDDLVSTFSGGMKRRVNLACGVLHQPEVLLLDEPSVGVDPQSRQRIFSMLDQLSDRGTSILLTTHHLDEAQTQCDRIVIVDRGRVVASGTFDELLRQTIGGDRNVHVRLDQELRGEGNEPLATCGLPLSVTPGEHSISAKVAEIAIGLPQLIDAIGAAGYGVVDVEVQSPSLHHVFLHLTGHELRD</sequence>
<dbReference type="PANTHER" id="PTHR43582:SF2">
    <property type="entry name" value="LINEARMYCIN RESISTANCE ATP-BINDING PROTEIN LNRL"/>
    <property type="match status" value="1"/>
</dbReference>
<keyword evidence="1" id="KW-0547">Nucleotide-binding</keyword>
<evidence type="ECO:0000259" key="3">
    <source>
        <dbReference type="PROSITE" id="PS50893"/>
    </source>
</evidence>
<dbReference type="SUPFAM" id="SSF52540">
    <property type="entry name" value="P-loop containing nucleoside triphosphate hydrolases"/>
    <property type="match status" value="1"/>
</dbReference>
<dbReference type="Proteomes" id="UP000011885">
    <property type="component" value="Unassembled WGS sequence"/>
</dbReference>
<keyword evidence="5" id="KW-1185">Reference proteome</keyword>
<dbReference type="GO" id="GO:0005524">
    <property type="term" value="F:ATP binding"/>
    <property type="evidence" value="ECO:0007669"/>
    <property type="project" value="UniProtKB-KW"/>
</dbReference>
<reference evidence="4 5" key="1">
    <citation type="journal article" date="2013" name="Mar. Genomics">
        <title>Expression of sulfatases in Rhodopirellula baltica and the diversity of sulfatases in the genus Rhodopirellula.</title>
        <authorList>
            <person name="Wegner C.E."/>
            <person name="Richter-Heitmann T."/>
            <person name="Klindworth A."/>
            <person name="Klockow C."/>
            <person name="Richter M."/>
            <person name="Achstetter T."/>
            <person name="Glockner F.O."/>
            <person name="Harder J."/>
        </authorList>
    </citation>
    <scope>NUCLEOTIDE SEQUENCE [LARGE SCALE GENOMIC DNA]</scope>
    <source>
        <strain evidence="4 5">SM41</strain>
    </source>
</reference>
<dbReference type="PROSITE" id="PS00211">
    <property type="entry name" value="ABC_TRANSPORTER_1"/>
    <property type="match status" value="1"/>
</dbReference>
<proteinExistence type="predicted"/>
<dbReference type="Pfam" id="PF00005">
    <property type="entry name" value="ABC_tran"/>
    <property type="match status" value="1"/>
</dbReference>
<dbReference type="InterPro" id="IPR003593">
    <property type="entry name" value="AAA+_ATPase"/>
</dbReference>
<name>M5TRS2_9BACT</name>
<accession>M5TRS2</accession>
<evidence type="ECO:0000313" key="5">
    <source>
        <dbReference type="Proteomes" id="UP000011885"/>
    </source>
</evidence>